<gene>
    <name evidence="1" type="ORF">B6S08_13655</name>
</gene>
<dbReference type="RefSeq" id="WP_094201369.1">
    <property type="nucleotide sequence ID" value="NZ_NBIM01000005.1"/>
</dbReference>
<dbReference type="AlphaFoldDB" id="A0A233RCI9"/>
<dbReference type="OrthoDB" id="5600241at2"/>
<comment type="caution">
    <text evidence="1">The sequence shown here is derived from an EMBL/GenBank/DDBJ whole genome shotgun (WGS) entry which is preliminary data.</text>
</comment>
<sequence length="127" mass="14135">MNATRFAINAEPSRLHRLYLLGLALLLWLPAALLLDADRLPWFAPGWLLASGLAWHRAGRYRLVGEFNAGVLSLNGRSGTLSHHSRAGPGFLLLVLEGNPWPPLWLFQDAVPDAVYRRLARQLLYAG</sequence>
<proteinExistence type="predicted"/>
<protein>
    <recommendedName>
        <fullName evidence="3">Toxin CptA</fullName>
    </recommendedName>
</protein>
<accession>A0A233RCI9</accession>
<dbReference type="Proteomes" id="UP000242757">
    <property type="component" value="Unassembled WGS sequence"/>
</dbReference>
<keyword evidence="2" id="KW-1185">Reference proteome</keyword>
<evidence type="ECO:0000313" key="2">
    <source>
        <dbReference type="Proteomes" id="UP000242757"/>
    </source>
</evidence>
<organism evidence="1 2">
    <name type="scientific">Oceanimonas doudoroffii</name>
    <dbReference type="NCBI Taxonomy" id="84158"/>
    <lineage>
        <taxon>Bacteria</taxon>
        <taxon>Pseudomonadati</taxon>
        <taxon>Pseudomonadota</taxon>
        <taxon>Gammaproteobacteria</taxon>
        <taxon>Aeromonadales</taxon>
        <taxon>Aeromonadaceae</taxon>
        <taxon>Oceanimonas</taxon>
    </lineage>
</organism>
<dbReference type="EMBL" id="NBIM01000005">
    <property type="protein sequence ID" value="OXY81116.1"/>
    <property type="molecule type" value="Genomic_DNA"/>
</dbReference>
<name>A0A233RCI9_9GAMM</name>
<evidence type="ECO:0008006" key="3">
    <source>
        <dbReference type="Google" id="ProtNLM"/>
    </source>
</evidence>
<evidence type="ECO:0000313" key="1">
    <source>
        <dbReference type="EMBL" id="OXY81116.1"/>
    </source>
</evidence>
<reference evidence="1 2" key="1">
    <citation type="submission" date="2017-08" db="EMBL/GenBank/DDBJ databases">
        <title>A Genome Sequence of Oceanimonas doudoroffii ATCC 27123T.</title>
        <authorList>
            <person name="Brennan M.A."/>
            <person name="Maclea K.S."/>
            <person name="Mcclelland W.D."/>
            <person name="Trachtenberg A.M."/>
        </authorList>
    </citation>
    <scope>NUCLEOTIDE SEQUENCE [LARGE SCALE GENOMIC DNA]</scope>
    <source>
        <strain evidence="1 2">ATCC 27123</strain>
    </source>
</reference>